<dbReference type="AlphaFoldDB" id="C5FCR3"/>
<sequence length="207" mass="23400">MMFPSSKLLALALTLAGCISASPTLHQKRDGDGDNVIIGYRAVSSEQAEMYRKAGKVVFTGAEAGTQIGVGVYLTNKPRDWKEDQSWHWRCVITANAKVVERIAKVWVPRRIEGRPELWNNVGAIDEYIESLPHGYDPRKTMRLSYITGYGDRLQLLIPEGLVDDPELNLTPHCEDNLEFFDGWRHVDWEKEKIWTKNSGGSKEPGN</sequence>
<dbReference type="HOGENOM" id="CLU_091777_1_0_1"/>
<dbReference type="OrthoDB" id="4540223at2759"/>
<dbReference type="EMBL" id="DS995701">
    <property type="protein sequence ID" value="EEQ27597.1"/>
    <property type="molecule type" value="Genomic_DNA"/>
</dbReference>
<name>C5FCR3_ARTOC</name>
<dbReference type="Proteomes" id="UP000002035">
    <property type="component" value="Unassembled WGS sequence"/>
</dbReference>
<dbReference type="STRING" id="554155.C5FCR3"/>
<dbReference type="InterPro" id="IPR045564">
    <property type="entry name" value="DUF5910"/>
</dbReference>
<dbReference type="Pfam" id="PF19287">
    <property type="entry name" value="DUF5910"/>
    <property type="match status" value="1"/>
</dbReference>
<keyword evidence="1" id="KW-0732">Signal</keyword>
<feature type="chain" id="PRO_5002951343" evidence="1">
    <location>
        <begin position="22"/>
        <end position="207"/>
    </location>
</feature>
<dbReference type="PROSITE" id="PS51257">
    <property type="entry name" value="PROKAR_LIPOPROTEIN"/>
    <property type="match status" value="1"/>
</dbReference>
<evidence type="ECO:0000313" key="2">
    <source>
        <dbReference type="EMBL" id="EEQ27597.1"/>
    </source>
</evidence>
<accession>C5FCR3</accession>
<gene>
    <name evidence="2" type="ORF">MCYG_00485</name>
</gene>
<evidence type="ECO:0000256" key="1">
    <source>
        <dbReference type="SAM" id="SignalP"/>
    </source>
</evidence>
<dbReference type="GeneID" id="9225603"/>
<keyword evidence="3" id="KW-1185">Reference proteome</keyword>
<dbReference type="RefSeq" id="XP_002850381.1">
    <property type="nucleotide sequence ID" value="XM_002850335.1"/>
</dbReference>
<feature type="signal peptide" evidence="1">
    <location>
        <begin position="1"/>
        <end position="21"/>
    </location>
</feature>
<dbReference type="OMA" id="YDDWHEN"/>
<protein>
    <submittedName>
        <fullName evidence="2">Uncharacterized protein</fullName>
    </submittedName>
</protein>
<reference evidence="3" key="1">
    <citation type="journal article" date="2012" name="MBio">
        <title>Comparative genome analysis of Trichophyton rubrum and related dermatophytes reveals candidate genes involved in infection.</title>
        <authorList>
            <person name="Martinez D.A."/>
            <person name="Oliver B.G."/>
            <person name="Graeser Y."/>
            <person name="Goldberg J.M."/>
            <person name="Li W."/>
            <person name="Martinez-Rossi N.M."/>
            <person name="Monod M."/>
            <person name="Shelest E."/>
            <person name="Barton R.C."/>
            <person name="Birch E."/>
            <person name="Brakhage A.A."/>
            <person name="Chen Z."/>
            <person name="Gurr S.J."/>
            <person name="Heiman D."/>
            <person name="Heitman J."/>
            <person name="Kosti I."/>
            <person name="Rossi A."/>
            <person name="Saif S."/>
            <person name="Samalova M."/>
            <person name="Saunders C.W."/>
            <person name="Shea T."/>
            <person name="Summerbell R.C."/>
            <person name="Xu J."/>
            <person name="Young S."/>
            <person name="Zeng Q."/>
            <person name="Birren B.W."/>
            <person name="Cuomo C.A."/>
            <person name="White T.C."/>
        </authorList>
    </citation>
    <scope>NUCLEOTIDE SEQUENCE [LARGE SCALE GENOMIC DNA]</scope>
    <source>
        <strain evidence="3">ATCC MYA-4605 / CBS 113480</strain>
    </source>
</reference>
<evidence type="ECO:0000313" key="3">
    <source>
        <dbReference type="Proteomes" id="UP000002035"/>
    </source>
</evidence>
<dbReference type="eggNOG" id="ENOG502SUI0">
    <property type="taxonomic scope" value="Eukaryota"/>
</dbReference>
<proteinExistence type="predicted"/>
<organism evidence="2 3">
    <name type="scientific">Arthroderma otae (strain ATCC MYA-4605 / CBS 113480)</name>
    <name type="common">Microsporum canis</name>
    <dbReference type="NCBI Taxonomy" id="554155"/>
    <lineage>
        <taxon>Eukaryota</taxon>
        <taxon>Fungi</taxon>
        <taxon>Dikarya</taxon>
        <taxon>Ascomycota</taxon>
        <taxon>Pezizomycotina</taxon>
        <taxon>Eurotiomycetes</taxon>
        <taxon>Eurotiomycetidae</taxon>
        <taxon>Onygenales</taxon>
        <taxon>Arthrodermataceae</taxon>
        <taxon>Microsporum</taxon>
    </lineage>
</organism>
<dbReference type="VEuPathDB" id="FungiDB:MCYG_00485"/>